<gene>
    <name evidence="2" type="ORF">RhiirA4_431342</name>
</gene>
<evidence type="ECO:0000313" key="2">
    <source>
        <dbReference type="EMBL" id="PKY60733.1"/>
    </source>
</evidence>
<dbReference type="Proteomes" id="UP000234323">
    <property type="component" value="Unassembled WGS sequence"/>
</dbReference>
<feature type="compositionally biased region" description="Basic and acidic residues" evidence="1">
    <location>
        <begin position="315"/>
        <end position="324"/>
    </location>
</feature>
<feature type="region of interest" description="Disordered" evidence="1">
    <location>
        <begin position="302"/>
        <end position="347"/>
    </location>
</feature>
<dbReference type="EMBL" id="LLXI01004546">
    <property type="protein sequence ID" value="PKY60733.1"/>
    <property type="molecule type" value="Genomic_DNA"/>
</dbReference>
<dbReference type="VEuPathDB" id="FungiDB:FUN_023021"/>
<dbReference type="VEuPathDB" id="FungiDB:RhiirFUN_013357"/>
<evidence type="ECO:0000313" key="3">
    <source>
        <dbReference type="Proteomes" id="UP000234323"/>
    </source>
</evidence>
<comment type="caution">
    <text evidence="2">The sequence shown here is derived from an EMBL/GenBank/DDBJ whole genome shotgun (WGS) entry which is preliminary data.</text>
</comment>
<proteinExistence type="predicted"/>
<accession>A0A2I1HPJ7</accession>
<reference evidence="2 3" key="1">
    <citation type="submission" date="2015-10" db="EMBL/GenBank/DDBJ databases">
        <title>Genome analyses suggest a sexual origin of heterokaryosis in a supposedly ancient asexual fungus.</title>
        <authorList>
            <person name="Ropars J."/>
            <person name="Sedzielewska K."/>
            <person name="Noel J."/>
            <person name="Charron P."/>
            <person name="Farinelli L."/>
            <person name="Marton T."/>
            <person name="Kruger M."/>
            <person name="Pelin A."/>
            <person name="Brachmann A."/>
            <person name="Corradi N."/>
        </authorList>
    </citation>
    <scope>NUCLEOTIDE SEQUENCE [LARGE SCALE GENOMIC DNA]</scope>
    <source>
        <strain evidence="2 3">A4</strain>
    </source>
</reference>
<name>A0A2I1HPJ7_9GLOM</name>
<organism evidence="2 3">
    <name type="scientific">Rhizophagus irregularis</name>
    <dbReference type="NCBI Taxonomy" id="588596"/>
    <lineage>
        <taxon>Eukaryota</taxon>
        <taxon>Fungi</taxon>
        <taxon>Fungi incertae sedis</taxon>
        <taxon>Mucoromycota</taxon>
        <taxon>Glomeromycotina</taxon>
        <taxon>Glomeromycetes</taxon>
        <taxon>Glomerales</taxon>
        <taxon>Glomeraceae</taxon>
        <taxon>Rhizophagus</taxon>
    </lineage>
</organism>
<sequence length="407" mass="47552">MAVLRNLVAEKADWYLDELVYEMECLTGKRASIAALWRSLQYMGITRKKLHKAALKRNDIVRAHYLGVIGEHYTPNQLIFLDESAKDERSLSRLYGYSPRNIRAHKKVVFKDLLLIEKDLLILFLIKWSKLLRNSPIDGNLLDEDNLPTENSKRKVGSYNNKKENEKDNDNEIEDEGDDDKDFNNKDDDYDGKDSDVDDENYEEDDDNGDYDEESDNDNKKYEEVDIIEEIKIQSVVKNNNIKIPTAKTLTIRPASYKNFTEKINLATKKILEKETKSKYSYTISYKAVNACNVNWEKNVSDSVTEKKNRKHKKHSDDNIRSSSEEIEIQTKKKKKSRSLREDDLSKEEKRRSEVIADLVEMYKCDLHSTPCFIQDGQHLQLNPSRLQLWAREIVCKVCFFINSNEK</sequence>
<feature type="compositionally biased region" description="Acidic residues" evidence="1">
    <location>
        <begin position="171"/>
        <end position="181"/>
    </location>
</feature>
<protein>
    <submittedName>
        <fullName evidence="2">Uncharacterized protein</fullName>
    </submittedName>
</protein>
<evidence type="ECO:0000256" key="1">
    <source>
        <dbReference type="SAM" id="MobiDB-lite"/>
    </source>
</evidence>
<feature type="compositionally biased region" description="Acidic residues" evidence="1">
    <location>
        <begin position="196"/>
        <end position="216"/>
    </location>
</feature>
<feature type="compositionally biased region" description="Basic and acidic residues" evidence="1">
    <location>
        <begin position="161"/>
        <end position="170"/>
    </location>
</feature>
<dbReference type="VEuPathDB" id="FungiDB:FUN_007522"/>
<keyword evidence="3" id="KW-1185">Reference proteome</keyword>
<feature type="region of interest" description="Disordered" evidence="1">
    <location>
        <begin position="139"/>
        <end position="223"/>
    </location>
</feature>
<feature type="compositionally biased region" description="Basic and acidic residues" evidence="1">
    <location>
        <begin position="182"/>
        <end position="195"/>
    </location>
</feature>
<dbReference type="AlphaFoldDB" id="A0A2I1HPJ7"/>